<sequence length="440" mass="49348">MNSGDSTCSADRKVALLTGITGQFDSDFENDLKESDHGTENEQSADESQPNLPAQNEAEIPYIDNVLAIPSAHVRDQDVDIKLHQVVLRMKQPISGSGQNVADGSYLAEFLLAKGYEVHGIIRRASTFNTARIQHLYADPKSHRQGRMKLHYGDMTDSSCLVKIISTVKPSEIYNLAAQSHVKVSFDLSEYTAEVDAVGTLRLLDAIRTSGLDKQVKFYQASTSELYGKVQEVPQKETTPFYPRSPYACAKLYGYWIVVNYREAYNMFACNGILFNHESPRRGESFVTRKITRSVSKIALGQLECLELGNLDSKRDWGHAKDYVEAMWLMLQQSEPEDFVIATGETHSVREFVEAAFRHIGKEIVWEGAGESEVGKEKGTGVVRVKINPKYFRPTEVDLLLGDPSKAKEKFGWTPKVTFKELVKDMMDSDLELMKKNPAA</sequence>
<gene>
    <name evidence="12" type="ORF">TSIB3V08_LOCUS1419</name>
</gene>
<dbReference type="PANTHER" id="PTHR43715:SF1">
    <property type="entry name" value="GDP-MANNOSE 4,6 DEHYDRATASE"/>
    <property type="match status" value="1"/>
</dbReference>
<organism evidence="12">
    <name type="scientific">Timema shepardi</name>
    <name type="common">Walking stick</name>
    <dbReference type="NCBI Taxonomy" id="629360"/>
    <lineage>
        <taxon>Eukaryota</taxon>
        <taxon>Metazoa</taxon>
        <taxon>Ecdysozoa</taxon>
        <taxon>Arthropoda</taxon>
        <taxon>Hexapoda</taxon>
        <taxon>Insecta</taxon>
        <taxon>Pterygota</taxon>
        <taxon>Neoptera</taxon>
        <taxon>Polyneoptera</taxon>
        <taxon>Phasmatodea</taxon>
        <taxon>Timematodea</taxon>
        <taxon>Timematoidea</taxon>
        <taxon>Timematidae</taxon>
        <taxon>Timema</taxon>
    </lineage>
</organism>
<evidence type="ECO:0000256" key="10">
    <source>
        <dbReference type="SAM" id="MobiDB-lite"/>
    </source>
</evidence>
<dbReference type="Gene3D" id="3.40.50.720">
    <property type="entry name" value="NAD(P)-binding Rossmann-like Domain"/>
    <property type="match status" value="1"/>
</dbReference>
<dbReference type="InterPro" id="IPR006368">
    <property type="entry name" value="GDP_Man_deHydtase"/>
</dbReference>
<comment type="pathway">
    <text evidence="2">Nucleotide-sugar biosynthesis; GDP-L-fucose biosynthesis via de novo pathway; GDP-L-fucose from GDP-alpha-D-mannose: step 1/2.</text>
</comment>
<comment type="similarity">
    <text evidence="3">Belongs to the NAD(P)-dependent epimerase/dehydratase family. GDP-mannose 4,6-dehydratase subfamily.</text>
</comment>
<dbReference type="EMBL" id="OC000401">
    <property type="protein sequence ID" value="CAD7257144.1"/>
    <property type="molecule type" value="Genomic_DNA"/>
</dbReference>
<dbReference type="EC" id="4.2.1.47" evidence="4"/>
<evidence type="ECO:0000256" key="8">
    <source>
        <dbReference type="ARBA" id="ARBA00050823"/>
    </source>
</evidence>
<accession>A0A7R9AN24</accession>
<name>A0A7R9AN24_TIMSH</name>
<keyword evidence="6" id="KW-0456">Lyase</keyword>
<proteinExistence type="inferred from homology"/>
<dbReference type="PANTHER" id="PTHR43715">
    <property type="entry name" value="GDP-MANNOSE 4,6-DEHYDRATASE"/>
    <property type="match status" value="1"/>
</dbReference>
<comment type="cofactor">
    <cofactor evidence="1">
        <name>NADP(+)</name>
        <dbReference type="ChEBI" id="CHEBI:58349"/>
    </cofactor>
</comment>
<evidence type="ECO:0000256" key="9">
    <source>
        <dbReference type="ARBA" id="ARBA00071431"/>
    </source>
</evidence>
<reference evidence="12" key="1">
    <citation type="submission" date="2020-11" db="EMBL/GenBank/DDBJ databases">
        <authorList>
            <person name="Tran Van P."/>
        </authorList>
    </citation>
    <scope>NUCLEOTIDE SEQUENCE</scope>
</reference>
<dbReference type="InterPro" id="IPR016040">
    <property type="entry name" value="NAD(P)-bd_dom"/>
</dbReference>
<dbReference type="UniPathway" id="UPA00128">
    <property type="reaction ID" value="UER00190"/>
</dbReference>
<comment type="catalytic activity">
    <reaction evidence="8">
        <text>GDP-alpha-D-mannose = GDP-4-dehydro-alpha-D-rhamnose + H2O</text>
        <dbReference type="Rhea" id="RHEA:23820"/>
        <dbReference type="ChEBI" id="CHEBI:15377"/>
        <dbReference type="ChEBI" id="CHEBI:57527"/>
        <dbReference type="ChEBI" id="CHEBI:57964"/>
        <dbReference type="EC" id="4.2.1.47"/>
    </reaction>
    <physiologicalReaction direction="left-to-right" evidence="8">
        <dbReference type="Rhea" id="RHEA:23821"/>
    </physiologicalReaction>
</comment>
<evidence type="ECO:0000256" key="7">
    <source>
        <dbReference type="ARBA" id="ARBA00031085"/>
    </source>
</evidence>
<dbReference type="FunFam" id="3.40.50.720:FF:001053">
    <property type="entry name" value="GDP-mannose 4,6 dehydratase"/>
    <property type="match status" value="1"/>
</dbReference>
<evidence type="ECO:0000256" key="2">
    <source>
        <dbReference type="ARBA" id="ARBA00004912"/>
    </source>
</evidence>
<evidence type="ECO:0000256" key="6">
    <source>
        <dbReference type="ARBA" id="ARBA00023239"/>
    </source>
</evidence>
<dbReference type="Pfam" id="PF16363">
    <property type="entry name" value="GDP_Man_Dehyd"/>
    <property type="match status" value="1"/>
</dbReference>
<dbReference type="GO" id="GO:0008446">
    <property type="term" value="F:GDP-mannose 4,6-dehydratase activity"/>
    <property type="evidence" value="ECO:0007669"/>
    <property type="project" value="UniProtKB-EC"/>
</dbReference>
<protein>
    <recommendedName>
        <fullName evidence="9">GDP-mannose 4,6 dehydratase</fullName>
        <ecNumber evidence="4">4.2.1.47</ecNumber>
    </recommendedName>
    <alternativeName>
        <fullName evidence="7">GDP-D-mannose dehydratase</fullName>
    </alternativeName>
</protein>
<dbReference type="InterPro" id="IPR036291">
    <property type="entry name" value="NAD(P)-bd_dom_sf"/>
</dbReference>
<keyword evidence="5" id="KW-0521">NADP</keyword>
<evidence type="ECO:0000259" key="11">
    <source>
        <dbReference type="Pfam" id="PF16363"/>
    </source>
</evidence>
<evidence type="ECO:0000256" key="3">
    <source>
        <dbReference type="ARBA" id="ARBA00009263"/>
    </source>
</evidence>
<evidence type="ECO:0000313" key="12">
    <source>
        <dbReference type="EMBL" id="CAD7257144.1"/>
    </source>
</evidence>
<feature type="compositionally biased region" description="Basic and acidic residues" evidence="10">
    <location>
        <begin position="30"/>
        <end position="40"/>
    </location>
</feature>
<evidence type="ECO:0000256" key="1">
    <source>
        <dbReference type="ARBA" id="ARBA00001937"/>
    </source>
</evidence>
<dbReference type="CDD" id="cd05260">
    <property type="entry name" value="GDP_MD_SDR_e"/>
    <property type="match status" value="1"/>
</dbReference>
<feature type="region of interest" description="Disordered" evidence="10">
    <location>
        <begin position="25"/>
        <end position="52"/>
    </location>
</feature>
<dbReference type="GO" id="GO:0042351">
    <property type="term" value="P:'de novo' GDP-L-fucose biosynthetic process"/>
    <property type="evidence" value="ECO:0007669"/>
    <property type="project" value="UniProtKB-UniPathway"/>
</dbReference>
<dbReference type="Gene3D" id="3.90.25.10">
    <property type="entry name" value="UDP-galactose 4-epimerase, domain 1"/>
    <property type="match status" value="1"/>
</dbReference>
<evidence type="ECO:0000256" key="5">
    <source>
        <dbReference type="ARBA" id="ARBA00022857"/>
    </source>
</evidence>
<dbReference type="SUPFAM" id="SSF51735">
    <property type="entry name" value="NAD(P)-binding Rossmann-fold domains"/>
    <property type="match status" value="1"/>
</dbReference>
<dbReference type="AlphaFoldDB" id="A0A7R9AN24"/>
<dbReference type="NCBIfam" id="TIGR01472">
    <property type="entry name" value="gmd"/>
    <property type="match status" value="1"/>
</dbReference>
<feature type="domain" description="NAD(P)-binding" evidence="11">
    <location>
        <begin position="103"/>
        <end position="426"/>
    </location>
</feature>
<evidence type="ECO:0000256" key="4">
    <source>
        <dbReference type="ARBA" id="ARBA00011989"/>
    </source>
</evidence>
<dbReference type="HAMAP" id="MF_00955">
    <property type="entry name" value="GDP_Man_dehydratase"/>
    <property type="match status" value="1"/>
</dbReference>